<accession>A0A2T5GI07</accession>
<dbReference type="InterPro" id="IPR002060">
    <property type="entry name" value="Squ/phyt_synthse"/>
</dbReference>
<dbReference type="SUPFAM" id="SSF48576">
    <property type="entry name" value="Terpenoid synthases"/>
    <property type="match status" value="1"/>
</dbReference>
<dbReference type="InterPro" id="IPR008949">
    <property type="entry name" value="Isoprenoid_synthase_dom_sf"/>
</dbReference>
<dbReference type="EMBL" id="QAOG01000006">
    <property type="protein sequence ID" value="PTQ58960.1"/>
    <property type="molecule type" value="Genomic_DNA"/>
</dbReference>
<organism evidence="1 2">
    <name type="scientific">Sphingomonas aurantiaca</name>
    <dbReference type="NCBI Taxonomy" id="185949"/>
    <lineage>
        <taxon>Bacteria</taxon>
        <taxon>Pseudomonadati</taxon>
        <taxon>Pseudomonadota</taxon>
        <taxon>Alphaproteobacteria</taxon>
        <taxon>Sphingomonadales</taxon>
        <taxon>Sphingomonadaceae</taxon>
        <taxon>Sphingomonas</taxon>
    </lineage>
</organism>
<protein>
    <submittedName>
        <fullName evidence="1">Phytoene synthase</fullName>
    </submittedName>
</protein>
<evidence type="ECO:0000313" key="2">
    <source>
        <dbReference type="Proteomes" id="UP000244189"/>
    </source>
</evidence>
<dbReference type="RefSeq" id="WP_056414917.1">
    <property type="nucleotide sequence ID" value="NZ_JASPFN010000001.1"/>
</dbReference>
<proteinExistence type="predicted"/>
<comment type="caution">
    <text evidence="1">The sequence shown here is derived from an EMBL/GenBank/DDBJ whole genome shotgun (WGS) entry which is preliminary data.</text>
</comment>
<dbReference type="AlphaFoldDB" id="A0A2T5GI07"/>
<dbReference type="Proteomes" id="UP000244189">
    <property type="component" value="Unassembled WGS sequence"/>
</dbReference>
<reference evidence="1 2" key="1">
    <citation type="submission" date="2018-04" db="EMBL/GenBank/DDBJ databases">
        <title>Genomic Encyclopedia of Type Strains, Phase III (KMG-III): the genomes of soil and plant-associated and newly described type strains.</title>
        <authorList>
            <person name="Whitman W."/>
        </authorList>
    </citation>
    <scope>NUCLEOTIDE SEQUENCE [LARGE SCALE GENOMIC DNA]</scope>
    <source>
        <strain evidence="1 2">MA101b</strain>
    </source>
</reference>
<gene>
    <name evidence="1" type="ORF">C8J26_3285</name>
</gene>
<name>A0A2T5GI07_9SPHN</name>
<evidence type="ECO:0000313" key="1">
    <source>
        <dbReference type="EMBL" id="PTQ58960.1"/>
    </source>
</evidence>
<dbReference type="Pfam" id="PF00494">
    <property type="entry name" value="SQS_PSY"/>
    <property type="match status" value="1"/>
</dbReference>
<keyword evidence="2" id="KW-1185">Reference proteome</keyword>
<sequence>MTRDPADFALAITYAPPAVRPALKALFALDETLGKILRTTREPLVGQMRLTWWYEALGRLDGTPAPAEPVLTALQALVLPAGVSGAMLAALTDGWDALLEPALDAAAMDRFARDRGRRLFELAGTLLSVQDARIGLAGEGWALADLSQRLSDAPGRSLARTRAVEALDVAVRGRWPSGARALGALALSARFDLSASPTLPGSPKRVGRLAWHRLTGY</sequence>
<dbReference type="Gene3D" id="1.10.600.10">
    <property type="entry name" value="Farnesyl Diphosphate Synthase"/>
    <property type="match status" value="1"/>
</dbReference>